<evidence type="ECO:0000313" key="2">
    <source>
        <dbReference type="Proteomes" id="UP000739538"/>
    </source>
</evidence>
<dbReference type="EMBL" id="JAGQHS010000390">
    <property type="protein sequence ID" value="MCA9759555.1"/>
    <property type="molecule type" value="Genomic_DNA"/>
</dbReference>
<reference evidence="1" key="1">
    <citation type="submission" date="2020-04" db="EMBL/GenBank/DDBJ databases">
        <authorList>
            <person name="Zhang T."/>
        </authorList>
    </citation>
    <scope>NUCLEOTIDE SEQUENCE</scope>
    <source>
        <strain evidence="1">HKST-UBA02</strain>
    </source>
</reference>
<sequence>MSFHYRIFQTPPLIVECFHGAIELSSLEMDLQRLWTDPLYDPQADGLAVLTGARLELRVEHIKELAEGVLSLPEASRGRWALLVTEPVATALSFYLGRLVAERQSFEVFSTLDAAVKWLDVEPLLSEIDCTNWPS</sequence>
<name>A0A956NM17_UNCEI</name>
<reference evidence="1" key="2">
    <citation type="journal article" date="2021" name="Microbiome">
        <title>Successional dynamics and alternative stable states in a saline activated sludge microbial community over 9 years.</title>
        <authorList>
            <person name="Wang Y."/>
            <person name="Ye J."/>
            <person name="Ju F."/>
            <person name="Liu L."/>
            <person name="Boyd J.A."/>
            <person name="Deng Y."/>
            <person name="Parks D.H."/>
            <person name="Jiang X."/>
            <person name="Yin X."/>
            <person name="Woodcroft B.J."/>
            <person name="Tyson G.W."/>
            <person name="Hugenholtz P."/>
            <person name="Polz M.F."/>
            <person name="Zhang T."/>
        </authorList>
    </citation>
    <scope>NUCLEOTIDE SEQUENCE</scope>
    <source>
        <strain evidence="1">HKST-UBA02</strain>
    </source>
</reference>
<dbReference type="Proteomes" id="UP000739538">
    <property type="component" value="Unassembled WGS sequence"/>
</dbReference>
<protein>
    <submittedName>
        <fullName evidence="1">Uncharacterized protein</fullName>
    </submittedName>
</protein>
<comment type="caution">
    <text evidence="1">The sequence shown here is derived from an EMBL/GenBank/DDBJ whole genome shotgun (WGS) entry which is preliminary data.</text>
</comment>
<evidence type="ECO:0000313" key="1">
    <source>
        <dbReference type="EMBL" id="MCA9759555.1"/>
    </source>
</evidence>
<gene>
    <name evidence="1" type="ORF">KDA27_27415</name>
</gene>
<accession>A0A956NM17</accession>
<proteinExistence type="predicted"/>
<organism evidence="1 2">
    <name type="scientific">Eiseniibacteriota bacterium</name>
    <dbReference type="NCBI Taxonomy" id="2212470"/>
    <lineage>
        <taxon>Bacteria</taxon>
        <taxon>Candidatus Eiseniibacteriota</taxon>
    </lineage>
</organism>
<dbReference type="AlphaFoldDB" id="A0A956NM17"/>